<dbReference type="EMBL" id="JBHMDO010000048">
    <property type="protein sequence ID" value="MFB9330458.1"/>
    <property type="molecule type" value="Genomic_DNA"/>
</dbReference>
<gene>
    <name evidence="1" type="ORF">ACFFSY_31335</name>
</gene>
<accession>A0ABV5KYZ6</accession>
<reference evidence="1 2" key="1">
    <citation type="submission" date="2024-09" db="EMBL/GenBank/DDBJ databases">
        <authorList>
            <person name="Sun Q."/>
            <person name="Mori K."/>
        </authorList>
    </citation>
    <scope>NUCLEOTIDE SEQUENCE [LARGE SCALE GENOMIC DNA]</scope>
    <source>
        <strain evidence="1 2">TISTR 2452</strain>
    </source>
</reference>
<keyword evidence="2" id="KW-1185">Reference proteome</keyword>
<organism evidence="1 2">
    <name type="scientific">Paenibacillus aurantiacus</name>
    <dbReference type="NCBI Taxonomy" id="1936118"/>
    <lineage>
        <taxon>Bacteria</taxon>
        <taxon>Bacillati</taxon>
        <taxon>Bacillota</taxon>
        <taxon>Bacilli</taxon>
        <taxon>Bacillales</taxon>
        <taxon>Paenibacillaceae</taxon>
        <taxon>Paenibacillus</taxon>
    </lineage>
</organism>
<name>A0ABV5KYZ6_9BACL</name>
<dbReference type="Proteomes" id="UP001589747">
    <property type="component" value="Unassembled WGS sequence"/>
</dbReference>
<proteinExistence type="predicted"/>
<sequence length="190" mass="21705">MAKTTKLRDFKVTGRILAHTAQAMLPFYRKVSQSKAYARSWSDAVVNGNLEVMEKLLRQTVTEPITGLSTNGIGYFVDFKFAAPIKQYTNGTTIPPGTVQFRFSPVIHRRIAREVIPFYERLAGCSSYAAQIAKAVREHNTMKLRALIRPYIQTNALRSIRIDFSGIRLAFRYADSRYTYVNVLFREIVD</sequence>
<comment type="caution">
    <text evidence="1">The sequence shown here is derived from an EMBL/GenBank/DDBJ whole genome shotgun (WGS) entry which is preliminary data.</text>
</comment>
<dbReference type="RefSeq" id="WP_377501708.1">
    <property type="nucleotide sequence ID" value="NZ_JBHMDO010000048.1"/>
</dbReference>
<protein>
    <submittedName>
        <fullName evidence="1">Uncharacterized protein</fullName>
    </submittedName>
</protein>
<evidence type="ECO:0000313" key="2">
    <source>
        <dbReference type="Proteomes" id="UP001589747"/>
    </source>
</evidence>
<evidence type="ECO:0000313" key="1">
    <source>
        <dbReference type="EMBL" id="MFB9330458.1"/>
    </source>
</evidence>